<proteinExistence type="predicted"/>
<dbReference type="STRING" id="578459.A0A194S3W1"/>
<keyword evidence="2" id="KW-0479">Metal-binding</keyword>
<dbReference type="SUPFAM" id="SSF57850">
    <property type="entry name" value="RING/U-box"/>
    <property type="match status" value="1"/>
</dbReference>
<keyword evidence="7" id="KW-0812">Transmembrane</keyword>
<evidence type="ECO:0000313" key="8">
    <source>
        <dbReference type="EMBL" id="KPV75195.1"/>
    </source>
</evidence>
<keyword evidence="7" id="KW-1133">Transmembrane helix</keyword>
<feature type="compositionally biased region" description="Basic and acidic residues" evidence="6">
    <location>
        <begin position="238"/>
        <end position="247"/>
    </location>
</feature>
<keyword evidence="5" id="KW-0862">Zinc</keyword>
<organism evidence="8 9">
    <name type="scientific">Rhodotorula graminis (strain WP1)</name>
    <dbReference type="NCBI Taxonomy" id="578459"/>
    <lineage>
        <taxon>Eukaryota</taxon>
        <taxon>Fungi</taxon>
        <taxon>Dikarya</taxon>
        <taxon>Basidiomycota</taxon>
        <taxon>Pucciniomycotina</taxon>
        <taxon>Microbotryomycetes</taxon>
        <taxon>Sporidiobolales</taxon>
        <taxon>Sporidiobolaceae</taxon>
        <taxon>Rhodotorula</taxon>
    </lineage>
</organism>
<evidence type="ECO:0000256" key="3">
    <source>
        <dbReference type="ARBA" id="ARBA00022771"/>
    </source>
</evidence>
<feature type="region of interest" description="Disordered" evidence="6">
    <location>
        <begin position="221"/>
        <end position="248"/>
    </location>
</feature>
<keyword evidence="7" id="KW-0472">Membrane</keyword>
<dbReference type="PANTHER" id="PTHR22770:SF47">
    <property type="entry name" value="E3 UBIQUITIN-PROTEIN LIGASE RNF216"/>
    <property type="match status" value="1"/>
</dbReference>
<evidence type="ECO:0000256" key="4">
    <source>
        <dbReference type="ARBA" id="ARBA00022786"/>
    </source>
</evidence>
<keyword evidence="4" id="KW-0833">Ubl conjugation pathway</keyword>
<feature type="compositionally biased region" description="Basic residues" evidence="6">
    <location>
        <begin position="224"/>
        <end position="237"/>
    </location>
</feature>
<feature type="region of interest" description="Disordered" evidence="6">
    <location>
        <begin position="772"/>
        <end position="791"/>
    </location>
</feature>
<evidence type="ECO:0000256" key="6">
    <source>
        <dbReference type="SAM" id="MobiDB-lite"/>
    </source>
</evidence>
<dbReference type="PANTHER" id="PTHR22770">
    <property type="entry name" value="UBIQUITIN CONJUGATING ENZYME 7 INTERACTING PROTEIN-RELATED"/>
    <property type="match status" value="1"/>
</dbReference>
<dbReference type="InterPro" id="IPR047546">
    <property type="entry name" value="Rcat_RBR_RNF216"/>
</dbReference>
<keyword evidence="3" id="KW-0863">Zinc-finger</keyword>
<gene>
    <name evidence="8" type="ORF">RHOBADRAFT_43684</name>
</gene>
<accession>A0A194S3W1</accession>
<evidence type="ECO:0008006" key="10">
    <source>
        <dbReference type="Google" id="ProtNLM"/>
    </source>
</evidence>
<evidence type="ECO:0000256" key="2">
    <source>
        <dbReference type="ARBA" id="ARBA00022723"/>
    </source>
</evidence>
<keyword evidence="9" id="KW-1185">Reference proteome</keyword>
<dbReference type="OrthoDB" id="9977870at2759"/>
<sequence length="948" mass="102003">MPVTLERFPINPTASAAHAQLVVLFPDSDPGFIEQCISHWLALPPPASASTGSSTTYRRATSWTTQALVERVTNKLLEIRPEGEWPRAAPPVRGRASGDVQSIASSSQVRRAFGRTATGRGEAGSSSAASRRRVSEGRREDVALARNLALTRLHAMFPLVPVVDLRDLVLAQPHSALFECADVLARRSNMPLKRDPSTALGADLLEAAAAAFSRLFGAVDPHAHSRPRSSRTKKGKERARPSIEHSDPVLTPADLFHSPAHDAALVAHFGALFPALAPLSSAPIERVVRREGGSYASMRERLERAAADAEDERDRPWWSRWIGGPSSSAREASTTATGGSSGRRRGLGRTSTRETIEAHPLIRREVEAFERAQRGPPSAPVHTPHVETAPALDSVPLVECQCCFAAVLFSPTQLACCSDIDAPADLPSSPPSPSAPPHLFCRDCVLAYARTFTFGGAASLPSVALERSALPCISAAGSAPCGRVFRHAELVKALDAPTLAALSSQITSATLERLALPSSSSGAAAGVRLLRCPFCQYAELADPVPGTLARTFLPAWVAEPFPPYPSQILHTLLGALALLFLLLLAALLALVSPARRLERAYAALHPPDVSAAQEQQQPSLLTLPERLLLAPHHLPALSVAYVRRVVERVLRDKEGDVRRVFRCRNDGAALGPGDGRRGQAWLARLQAVQELEWGDEQEGVSYEEGEVEERRRAALVRFLWGPSALDDAVQGGARAPDEPSVCGKLSCLLCSAAVNPSAPSLHACRASSSSSSDAAASGAEPASEQEQAEESLRLAVERAMSDAVKRDCGRCGAALQKETGNGACNKVVCRCGFIYCHACRREIPSWQGYGHFCPHPRDPTRVRREGDKACDECDKCSLWDEPDEVERVKEAVERARVVWAAEHPAWAKKVDLEAPVAFQPDAQEVPVYEWLADGYDALVEGVVRSLVA</sequence>
<dbReference type="AlphaFoldDB" id="A0A194S3W1"/>
<feature type="compositionally biased region" description="Polar residues" evidence="6">
    <location>
        <begin position="99"/>
        <end position="109"/>
    </location>
</feature>
<dbReference type="RefSeq" id="XP_018271244.1">
    <property type="nucleotide sequence ID" value="XM_018414267.1"/>
</dbReference>
<dbReference type="Proteomes" id="UP000053890">
    <property type="component" value="Unassembled WGS sequence"/>
</dbReference>
<dbReference type="OMA" id="EINHHEY"/>
<name>A0A194S3W1_RHOGW</name>
<feature type="compositionally biased region" description="Low complexity" evidence="6">
    <location>
        <begin position="110"/>
        <end position="129"/>
    </location>
</feature>
<feature type="region of interest" description="Disordered" evidence="6">
    <location>
        <begin position="317"/>
        <end position="353"/>
    </location>
</feature>
<comment type="pathway">
    <text evidence="1">Protein modification; protein ubiquitination.</text>
</comment>
<feature type="region of interest" description="Disordered" evidence="6">
    <location>
        <begin position="85"/>
        <end position="138"/>
    </location>
</feature>
<dbReference type="GO" id="GO:0008270">
    <property type="term" value="F:zinc ion binding"/>
    <property type="evidence" value="ECO:0007669"/>
    <property type="project" value="UniProtKB-KW"/>
</dbReference>
<evidence type="ECO:0000256" key="7">
    <source>
        <dbReference type="SAM" id="Phobius"/>
    </source>
</evidence>
<dbReference type="Pfam" id="PF26200">
    <property type="entry name" value="Rcat_RNF216"/>
    <property type="match status" value="1"/>
</dbReference>
<evidence type="ECO:0000256" key="1">
    <source>
        <dbReference type="ARBA" id="ARBA00004906"/>
    </source>
</evidence>
<dbReference type="GeneID" id="28974715"/>
<evidence type="ECO:0000313" key="9">
    <source>
        <dbReference type="Proteomes" id="UP000053890"/>
    </source>
</evidence>
<feature type="compositionally biased region" description="Low complexity" evidence="6">
    <location>
        <begin position="772"/>
        <end position="785"/>
    </location>
</feature>
<protein>
    <recommendedName>
        <fullName evidence="10">RING-type domain-containing protein</fullName>
    </recommendedName>
</protein>
<dbReference type="CDD" id="cd20353">
    <property type="entry name" value="Rcat_RBR_RNF216"/>
    <property type="match status" value="1"/>
</dbReference>
<evidence type="ECO:0000256" key="5">
    <source>
        <dbReference type="ARBA" id="ARBA00022833"/>
    </source>
</evidence>
<feature type="transmembrane region" description="Helical" evidence="7">
    <location>
        <begin position="568"/>
        <end position="591"/>
    </location>
</feature>
<dbReference type="InterPro" id="IPR051628">
    <property type="entry name" value="LUBAC_E3_Ligases"/>
</dbReference>
<feature type="compositionally biased region" description="Low complexity" evidence="6">
    <location>
        <begin position="326"/>
        <end position="338"/>
    </location>
</feature>
<dbReference type="EMBL" id="KQ474078">
    <property type="protein sequence ID" value="KPV75195.1"/>
    <property type="molecule type" value="Genomic_DNA"/>
</dbReference>
<reference evidence="8 9" key="1">
    <citation type="journal article" date="2015" name="Front. Microbiol.">
        <title>Genome sequence of the plant growth promoting endophytic yeast Rhodotorula graminis WP1.</title>
        <authorList>
            <person name="Firrincieli A."/>
            <person name="Otillar R."/>
            <person name="Salamov A."/>
            <person name="Schmutz J."/>
            <person name="Khan Z."/>
            <person name="Redman R.S."/>
            <person name="Fleck N.D."/>
            <person name="Lindquist E."/>
            <person name="Grigoriev I.V."/>
            <person name="Doty S.L."/>
        </authorList>
    </citation>
    <scope>NUCLEOTIDE SEQUENCE [LARGE SCALE GENOMIC DNA]</scope>
    <source>
        <strain evidence="8 9">WP1</strain>
    </source>
</reference>